<dbReference type="Pfam" id="PF14732">
    <property type="entry name" value="UAE_UbL"/>
    <property type="match status" value="1"/>
</dbReference>
<dbReference type="GO" id="GO:0005912">
    <property type="term" value="C:adherens junction"/>
    <property type="evidence" value="ECO:0007669"/>
    <property type="project" value="TreeGrafter"/>
</dbReference>
<evidence type="ECO:0000256" key="13">
    <source>
        <dbReference type="ARBA" id="ARBA00023242"/>
    </source>
</evidence>
<dbReference type="Ensembl" id="ENSOSUT00000002638.1">
    <property type="protein sequence ID" value="ENSOSUP00000002583.1"/>
    <property type="gene ID" value="ENSOSUG00000001643.1"/>
</dbReference>
<evidence type="ECO:0000256" key="10">
    <source>
        <dbReference type="ARBA" id="ARBA00022833"/>
    </source>
</evidence>
<feature type="domain" description="LIM zinc-binding" evidence="19">
    <location>
        <begin position="547"/>
        <end position="608"/>
    </location>
</feature>
<comment type="pathway">
    <text evidence="2">Protein modification; protein sumoylation.</text>
</comment>
<dbReference type="GO" id="GO:0008641">
    <property type="term" value="F:ubiquitin-like modifier activating enzyme activity"/>
    <property type="evidence" value="ECO:0007669"/>
    <property type="project" value="InterPro"/>
</dbReference>
<evidence type="ECO:0000256" key="6">
    <source>
        <dbReference type="ARBA" id="ARBA00022723"/>
    </source>
</evidence>
<dbReference type="PROSITE" id="PS50023">
    <property type="entry name" value="LIM_DOMAIN_2"/>
    <property type="match status" value="3"/>
</dbReference>
<evidence type="ECO:0000256" key="9">
    <source>
        <dbReference type="ARBA" id="ARBA00022786"/>
    </source>
</evidence>
<keyword evidence="6 15" id="KW-0479">Metal-binding</keyword>
<sequence length="758" mass="85205">VRDRRGLPKRVVDQRNLKWLSLVCLQIDLDTIDVSNLNRQFLFQKKHVGRSKSQVAKESVLQFYPEANIIAYHDSIMNPDYNVEFFRQFTLVMNALDNRAARNHVNRMCLAADVPLIESGTAGYLGQVTVIKKVSLHGGVTECYECHPKPTQKTFPGCTIRNTPSEPIHCIVWKIEWFTLLVSKREPAEAEARARASNEDGEIKRVSTKEWAKSTGYDPVKLFTKLFKDDIRYLLTMDKLWRKRKPPVPLDWAEVQNQEKNIPDQQNESSAVLKDQQVLDVKSYARLFSKSVETLRLHLAEKGDGAELIWDKDDPSAMDFVTSAANLRMHVFSMNMKSRFDIKSMAGNIIPAIATTNAVIAGLIVLEGLKILSGKIDQCRTIFLNKQPNPRKKLLVPCALDPPNPNCYVCASKPEVTVKLNVHKVTVLTLQDKIVKEKFAMVAPDVQIDDGKGTILISSEEGETEANNHRKLSDFGIRNGTRLQADDFLQDYTLLINVLHSEDLEKDVEFEVVGDTPEKVGPKPSEPTSKNITNGSDDGAQPSTSTGICIKCGKGVYGASQACQAMGNLYHTNCFTCCSCGRRLRGKAFYNVNGKVYCEEDFLYSGFQQTADKCFVCGHLIMEMILQALGKSYHPGCFRCVVCNECLDGVPFTVDVENNIYCVKDYHTVFAPKCASCNQPILPAQGSEETIRVVSMDKDYHVECYHCEDCGLQLNDEEGHRCYPLEGHLLCHSCHIRRLNIKLPSHPPPSYPMHVTEL</sequence>
<evidence type="ECO:0000256" key="18">
    <source>
        <dbReference type="SAM" id="Phobius"/>
    </source>
</evidence>
<dbReference type="SUPFAM" id="SSF69572">
    <property type="entry name" value="Activating enzymes of the ubiquitin-like proteins"/>
    <property type="match status" value="1"/>
</dbReference>
<keyword evidence="18" id="KW-0472">Membrane</keyword>
<feature type="active site" description="Glycyl thioester intermediate" evidence="16">
    <location>
        <position position="158"/>
    </location>
</feature>
<dbReference type="InterPro" id="IPR047245">
    <property type="entry name" value="Ajuba-like_LIM1"/>
</dbReference>
<keyword evidence="18" id="KW-1133">Transmembrane helix</keyword>
<dbReference type="GO" id="GO:0046872">
    <property type="term" value="F:metal ion binding"/>
    <property type="evidence" value="ECO:0007669"/>
    <property type="project" value="UniProtKB-KW"/>
</dbReference>
<dbReference type="GO" id="GO:0005524">
    <property type="term" value="F:ATP binding"/>
    <property type="evidence" value="ECO:0007669"/>
    <property type="project" value="UniProtKB-KW"/>
</dbReference>
<dbReference type="SMART" id="SM00132">
    <property type="entry name" value="LIM"/>
    <property type="match status" value="3"/>
</dbReference>
<evidence type="ECO:0000256" key="8">
    <source>
        <dbReference type="ARBA" id="ARBA00022741"/>
    </source>
</evidence>
<dbReference type="CDD" id="cd09438">
    <property type="entry name" value="LIM3_Ajuba_like"/>
    <property type="match status" value="1"/>
</dbReference>
<dbReference type="GO" id="GO:0000932">
    <property type="term" value="C:P-body"/>
    <property type="evidence" value="ECO:0007669"/>
    <property type="project" value="TreeGrafter"/>
</dbReference>
<dbReference type="PROSITE" id="PS00478">
    <property type="entry name" value="LIM_DOMAIN_1"/>
    <property type="match status" value="1"/>
</dbReference>
<feature type="transmembrane region" description="Helical" evidence="18">
    <location>
        <begin position="345"/>
        <end position="366"/>
    </location>
</feature>
<comment type="subunit">
    <text evidence="14">Heterodimer of SAE1 and UBA2/SAE2. The heterodimer corresponds to the two domains that are encoded on a single polypeptide chain in ubiquitin-activating enzyme E1. Interacts with UBE2I.</text>
</comment>
<dbReference type="InterPro" id="IPR001781">
    <property type="entry name" value="Znf_LIM"/>
</dbReference>
<dbReference type="GO" id="GO:0035331">
    <property type="term" value="P:negative regulation of hippo signaling"/>
    <property type="evidence" value="ECO:0007669"/>
    <property type="project" value="TreeGrafter"/>
</dbReference>
<dbReference type="InterPro" id="IPR000594">
    <property type="entry name" value="ThiF_NAD_FAD-bd"/>
</dbReference>
<dbReference type="Pfam" id="PF00412">
    <property type="entry name" value="LIM"/>
    <property type="match status" value="3"/>
</dbReference>
<keyword evidence="21" id="KW-1185">Reference proteome</keyword>
<evidence type="ECO:0000256" key="1">
    <source>
        <dbReference type="ARBA" id="ARBA00004123"/>
    </source>
</evidence>
<dbReference type="InterPro" id="IPR028077">
    <property type="entry name" value="UAE_UbL_dom"/>
</dbReference>
<dbReference type="InterPro" id="IPR035985">
    <property type="entry name" value="Ubiquitin-activating_enz"/>
</dbReference>
<dbReference type="FunFam" id="2.10.110.10:FF:000037">
    <property type="entry name" value="LIM domain-containing protein 1"/>
    <property type="match status" value="1"/>
</dbReference>
<dbReference type="PROSITE" id="PS00536">
    <property type="entry name" value="UBIQUITIN_ACTIVAT_1"/>
    <property type="match status" value="1"/>
</dbReference>
<dbReference type="GO" id="GO:0003714">
    <property type="term" value="F:transcription corepressor activity"/>
    <property type="evidence" value="ECO:0007669"/>
    <property type="project" value="TreeGrafter"/>
</dbReference>
<dbReference type="GO" id="GO:0005634">
    <property type="term" value="C:nucleus"/>
    <property type="evidence" value="ECO:0007669"/>
    <property type="project" value="UniProtKB-SubCell"/>
</dbReference>
<dbReference type="FunFam" id="2.10.110.10:FF:000028">
    <property type="entry name" value="LIM domain-containing protein 1"/>
    <property type="match status" value="1"/>
</dbReference>
<comment type="subcellular location">
    <subcellularLocation>
        <location evidence="1">Nucleus</location>
    </subcellularLocation>
</comment>
<dbReference type="InterPro" id="IPR018074">
    <property type="entry name" value="UBQ-activ_enz_E1_CS"/>
</dbReference>
<proteinExistence type="inferred from homology"/>
<dbReference type="InterPro" id="IPR032426">
    <property type="entry name" value="UBA2_C"/>
</dbReference>
<dbReference type="InterPro" id="IPR047248">
    <property type="entry name" value="Ajuba-like_LIM3"/>
</dbReference>
<dbReference type="FunFam" id="1.10.10.520:FF:000002">
    <property type="entry name" value="SUMO-activating enzyme subunit 2"/>
    <property type="match status" value="1"/>
</dbReference>
<keyword evidence="11" id="KW-0067">ATP-binding</keyword>
<dbReference type="Pfam" id="PF00899">
    <property type="entry name" value="ThiF"/>
    <property type="match status" value="1"/>
</dbReference>
<dbReference type="InterPro" id="IPR047172">
    <property type="entry name" value="Ajuba-like"/>
</dbReference>
<evidence type="ECO:0000313" key="20">
    <source>
        <dbReference type="Ensembl" id="ENSOSUP00000002583.1"/>
    </source>
</evidence>
<dbReference type="InterPro" id="IPR047247">
    <property type="entry name" value="Ajuba-like_LIM2"/>
</dbReference>
<dbReference type="Proteomes" id="UP000694552">
    <property type="component" value="Unplaced"/>
</dbReference>
<evidence type="ECO:0000256" key="14">
    <source>
        <dbReference type="ARBA" id="ARBA00026003"/>
    </source>
</evidence>
<evidence type="ECO:0000313" key="21">
    <source>
        <dbReference type="Proteomes" id="UP000694552"/>
    </source>
</evidence>
<keyword evidence="10 15" id="KW-0862">Zinc</keyword>
<evidence type="ECO:0000256" key="16">
    <source>
        <dbReference type="PROSITE-ProRule" id="PRU10132"/>
    </source>
</evidence>
<dbReference type="GO" id="GO:0016740">
    <property type="term" value="F:transferase activity"/>
    <property type="evidence" value="ECO:0007669"/>
    <property type="project" value="UniProtKB-KW"/>
</dbReference>
<dbReference type="FunFam" id="3.10.290.20:FF:000002">
    <property type="entry name" value="SUMO-activating enzyme subunit 2"/>
    <property type="match status" value="1"/>
</dbReference>
<dbReference type="FunFam" id="2.10.110.10:FF:000036">
    <property type="entry name" value="LIM domain-containing protein 1"/>
    <property type="match status" value="1"/>
</dbReference>
<protein>
    <recommendedName>
        <fullName evidence="19">LIM zinc-binding domain-containing protein</fullName>
    </recommendedName>
</protein>
<evidence type="ECO:0000256" key="15">
    <source>
        <dbReference type="PROSITE-ProRule" id="PRU00125"/>
    </source>
</evidence>
<dbReference type="CDD" id="cd09355">
    <property type="entry name" value="LIM2_Ajuba_like"/>
    <property type="match status" value="1"/>
</dbReference>
<evidence type="ECO:0000256" key="3">
    <source>
        <dbReference type="ARBA" id="ARBA00009611"/>
    </source>
</evidence>
<evidence type="ECO:0000256" key="7">
    <source>
        <dbReference type="ARBA" id="ARBA00022737"/>
    </source>
</evidence>
<keyword evidence="18" id="KW-0812">Transmembrane</keyword>
<evidence type="ECO:0000256" key="17">
    <source>
        <dbReference type="SAM" id="MobiDB-lite"/>
    </source>
</evidence>
<dbReference type="InterPro" id="IPR042449">
    <property type="entry name" value="Ub-E1_IAD_1"/>
</dbReference>
<evidence type="ECO:0000256" key="12">
    <source>
        <dbReference type="ARBA" id="ARBA00023038"/>
    </source>
</evidence>
<dbReference type="PROSITE" id="PS00865">
    <property type="entry name" value="UBIQUITIN_ACTIVAT_2"/>
    <property type="match status" value="1"/>
</dbReference>
<evidence type="ECO:0000256" key="11">
    <source>
        <dbReference type="ARBA" id="ARBA00022840"/>
    </source>
</evidence>
<reference evidence="20" key="2">
    <citation type="submission" date="2025-09" db="UniProtKB">
        <authorList>
            <consortium name="Ensembl"/>
        </authorList>
    </citation>
    <scope>IDENTIFICATION</scope>
</reference>
<organism evidence="20 21">
    <name type="scientific">Otus sunia</name>
    <name type="common">Oriental scops-owl</name>
    <dbReference type="NCBI Taxonomy" id="257818"/>
    <lineage>
        <taxon>Eukaryota</taxon>
        <taxon>Metazoa</taxon>
        <taxon>Chordata</taxon>
        <taxon>Craniata</taxon>
        <taxon>Vertebrata</taxon>
        <taxon>Euteleostomi</taxon>
        <taxon>Archelosauria</taxon>
        <taxon>Archosauria</taxon>
        <taxon>Dinosauria</taxon>
        <taxon>Saurischia</taxon>
        <taxon>Theropoda</taxon>
        <taxon>Coelurosauria</taxon>
        <taxon>Aves</taxon>
        <taxon>Neognathae</taxon>
        <taxon>Neoaves</taxon>
        <taxon>Telluraves</taxon>
        <taxon>Strigiformes</taxon>
        <taxon>Strigidae</taxon>
        <taxon>Otus</taxon>
    </lineage>
</organism>
<feature type="domain" description="LIM zinc-binding" evidence="19">
    <location>
        <begin position="672"/>
        <end position="741"/>
    </location>
</feature>
<reference evidence="20" key="1">
    <citation type="submission" date="2025-08" db="UniProtKB">
        <authorList>
            <consortium name="Ensembl"/>
        </authorList>
    </citation>
    <scope>IDENTIFICATION</scope>
</reference>
<dbReference type="GO" id="GO:0001666">
    <property type="term" value="P:response to hypoxia"/>
    <property type="evidence" value="ECO:0007669"/>
    <property type="project" value="TreeGrafter"/>
</dbReference>
<keyword evidence="13" id="KW-0539">Nucleus</keyword>
<keyword evidence="7" id="KW-0677">Repeat</keyword>
<name>A0A8C8AD30_9STRI</name>
<accession>A0A8C8AD30</accession>
<evidence type="ECO:0000256" key="2">
    <source>
        <dbReference type="ARBA" id="ARBA00004718"/>
    </source>
</evidence>
<feature type="domain" description="LIM zinc-binding" evidence="19">
    <location>
        <begin position="612"/>
        <end position="671"/>
    </location>
</feature>
<dbReference type="SUPFAM" id="SSF57716">
    <property type="entry name" value="Glucocorticoid receptor-like (DNA-binding domain)"/>
    <property type="match status" value="3"/>
</dbReference>
<dbReference type="FunFam" id="3.50.50.80:FF:000006">
    <property type="entry name" value="SUMO-activating enzyme subunit 2"/>
    <property type="match status" value="1"/>
</dbReference>
<dbReference type="CDD" id="cd01489">
    <property type="entry name" value="Uba2_SUMO"/>
    <property type="match status" value="1"/>
</dbReference>
<dbReference type="Gene3D" id="1.10.10.520">
    <property type="entry name" value="Ubiquitin activating enzymes (Uba3). Chain: B, domain 2"/>
    <property type="match status" value="1"/>
</dbReference>
<dbReference type="PANTHER" id="PTHR24219:SF6">
    <property type="entry name" value="WILMS TUMOR PROTEIN 1-INTERACTING PROTEIN"/>
    <property type="match status" value="1"/>
</dbReference>
<dbReference type="UniPathway" id="UPA00886"/>
<dbReference type="InterPro" id="IPR023318">
    <property type="entry name" value="Ub_act_enz_dom_a_sf"/>
</dbReference>
<evidence type="ECO:0000259" key="19">
    <source>
        <dbReference type="PROSITE" id="PS50023"/>
    </source>
</evidence>
<dbReference type="Gene3D" id="3.50.50.80">
    <property type="entry name" value="Ubiquitin-activating enzyme E1, inactive adenylation domain, subdomain 1"/>
    <property type="match status" value="1"/>
</dbReference>
<keyword evidence="12 15" id="KW-0440">LIM domain</keyword>
<dbReference type="GO" id="GO:0005667">
    <property type="term" value="C:transcription regulator complex"/>
    <property type="evidence" value="ECO:0007669"/>
    <property type="project" value="TreeGrafter"/>
</dbReference>
<feature type="compositionally biased region" description="Polar residues" evidence="17">
    <location>
        <begin position="526"/>
        <end position="543"/>
    </location>
</feature>
<feature type="region of interest" description="Disordered" evidence="17">
    <location>
        <begin position="514"/>
        <end position="543"/>
    </location>
</feature>
<keyword evidence="9" id="KW-0833">Ubl conjugation pathway</keyword>
<dbReference type="InterPro" id="IPR033127">
    <property type="entry name" value="UBQ-activ_enz_E1_Cys_AS"/>
</dbReference>
<comment type="similarity">
    <text evidence="3">Belongs to the zyxin/ajuba family.</text>
</comment>
<dbReference type="Pfam" id="PF16195">
    <property type="entry name" value="UBA2_C"/>
    <property type="match status" value="1"/>
</dbReference>
<dbReference type="PANTHER" id="PTHR24219">
    <property type="entry name" value="LIM DOMAIN-CONTAINING PROTEIN JUB"/>
    <property type="match status" value="1"/>
</dbReference>
<dbReference type="Gene3D" id="2.10.110.10">
    <property type="entry name" value="Cysteine Rich Protein"/>
    <property type="match status" value="3"/>
</dbReference>
<dbReference type="AlphaFoldDB" id="A0A8C8AD30"/>
<dbReference type="GO" id="GO:0016925">
    <property type="term" value="P:protein sumoylation"/>
    <property type="evidence" value="ECO:0007669"/>
    <property type="project" value="UniProtKB-UniPathway"/>
</dbReference>
<dbReference type="CDD" id="cd09352">
    <property type="entry name" value="LIM1_Ajuba_like"/>
    <property type="match status" value="1"/>
</dbReference>
<keyword evidence="4" id="KW-0678">Repressor</keyword>
<dbReference type="GO" id="GO:0007010">
    <property type="term" value="P:cytoskeleton organization"/>
    <property type="evidence" value="ECO:0007669"/>
    <property type="project" value="TreeGrafter"/>
</dbReference>
<evidence type="ECO:0000256" key="5">
    <source>
        <dbReference type="ARBA" id="ARBA00022679"/>
    </source>
</evidence>
<keyword evidence="5" id="KW-0808">Transferase</keyword>
<evidence type="ECO:0000256" key="4">
    <source>
        <dbReference type="ARBA" id="ARBA00022491"/>
    </source>
</evidence>
<dbReference type="Gene3D" id="3.10.290.20">
    <property type="entry name" value="Ubiquitin-like 2 activating enzyme e1b. Chain: B, domain 3"/>
    <property type="match status" value="1"/>
</dbReference>
<keyword evidence="8" id="KW-0547">Nucleotide-binding</keyword>